<evidence type="ECO:0000256" key="3">
    <source>
        <dbReference type="ARBA" id="ARBA00022989"/>
    </source>
</evidence>
<sequence>MRPGPGLVVMALAFISGARRGTSQQSSASQGSKLGKFEEDNTEALSRINPWLSACDLAQPNSAPDLQGQCSAGTLPVAWIDEGPGPPRCPPPCSAKSNNKNSNYKATHIDNTKYSMENRLNDKQQCLDYLGDNEESPAQICKKSPSDIATKLKTLRLRHCCERTVGSALHNEAHARVLSGGSDCIRMLSDLLETDALAARITCEFTEVLVRYDCGQPYSIIHHCEDCKEAYRRWGCTILLPYFATTEEVANMSSSWDSGSTSGSSSRVGSSTSNISVNNKTGNDGERRPSQGKPNATYPRDVPKKQTEPKLSDPKKQQPLKDISIGVKSSRRKTQRVRIRPCLDVCQTVEQKCPYMLPGDRAPALPTQYAGEPTFLCRDLNIQETGEQLLKSNSGPTECCYDYCGSIPQSGVCARCDPLLYDDDTEEDYTEADMRNDSPTSGKPPVANSTNAISSSSSSSHDESSSTRRNLLEELRFSSELPPRLATCPSITSATTPSSPSEHCKSAQQLLLQRQQQQPPSNPNAAVTFPSVAPSSASTATTGTTTTTTTAAATVASSSASSLASSSSFIKLTSIKSIYNAYFNNSWTMRLRCLDEFVAWTKILLQLAGL</sequence>
<feature type="region of interest" description="Disordered" evidence="7">
    <location>
        <begin position="430"/>
        <end position="469"/>
    </location>
</feature>
<reference evidence="8 9" key="1">
    <citation type="submission" date="2017-06" db="EMBL/GenBank/DDBJ databases">
        <title>Aedes aegypti genome working group (AGWG) sequencing and assembly.</title>
        <authorList>
            <consortium name="Aedes aegypti Genome Working Group (AGWG)"/>
            <person name="Matthews B.J."/>
        </authorList>
    </citation>
    <scope>NUCLEOTIDE SEQUENCE [LARGE SCALE GENOMIC DNA]</scope>
    <source>
        <strain evidence="8 9">LVP_AGWG</strain>
    </source>
</reference>
<feature type="compositionally biased region" description="Basic and acidic residues" evidence="7">
    <location>
        <begin position="301"/>
        <end position="316"/>
    </location>
</feature>
<dbReference type="GO" id="GO:0005886">
    <property type="term" value="C:plasma membrane"/>
    <property type="evidence" value="ECO:0007669"/>
    <property type="project" value="TreeGrafter"/>
</dbReference>
<name>A0A6I8U343_AEDAE</name>
<keyword evidence="3" id="KW-1133">Transmembrane helix</keyword>
<accession>A0A6I8U343</accession>
<evidence type="ECO:0000313" key="8">
    <source>
        <dbReference type="EnsemblMetazoa" id="AAEL023651-PB"/>
    </source>
</evidence>
<dbReference type="GO" id="GO:0098703">
    <property type="term" value="P:calcium ion import across plasma membrane"/>
    <property type="evidence" value="ECO:0007669"/>
    <property type="project" value="InterPro"/>
</dbReference>
<dbReference type="PANTHER" id="PTHR15819:SF11">
    <property type="entry name" value="MID1, ISOFORM A"/>
    <property type="match status" value="1"/>
</dbReference>
<evidence type="ECO:0000256" key="2">
    <source>
        <dbReference type="ARBA" id="ARBA00022692"/>
    </source>
</evidence>
<feature type="compositionally biased region" description="Low complexity" evidence="7">
    <location>
        <begin position="23"/>
        <end position="32"/>
    </location>
</feature>
<comment type="subcellular location">
    <subcellularLocation>
        <location evidence="1">Membrane</location>
        <topology evidence="1">Multi-pass membrane protein</topology>
    </subcellularLocation>
</comment>
<dbReference type="FunCoup" id="A0A6I8U343">
    <property type="interactions" value="44"/>
</dbReference>
<gene>
    <name evidence="8" type="primary">110676026</name>
</gene>
<dbReference type="Proteomes" id="UP000008820">
    <property type="component" value="Chromosome 2"/>
</dbReference>
<evidence type="ECO:0000256" key="4">
    <source>
        <dbReference type="ARBA" id="ARBA00023136"/>
    </source>
</evidence>
<keyword evidence="9" id="KW-1185">Reference proteome</keyword>
<evidence type="ECO:0000256" key="6">
    <source>
        <dbReference type="ARBA" id="ARBA00029445"/>
    </source>
</evidence>
<feature type="compositionally biased region" description="Low complexity" evidence="7">
    <location>
        <begin position="253"/>
        <end position="276"/>
    </location>
</feature>
<evidence type="ECO:0000256" key="5">
    <source>
        <dbReference type="ARBA" id="ARBA00023180"/>
    </source>
</evidence>
<dbReference type="InParanoid" id="A0A6I8U343"/>
<evidence type="ECO:0000256" key="1">
    <source>
        <dbReference type="ARBA" id="ARBA00004141"/>
    </source>
</evidence>
<feature type="compositionally biased region" description="Polar residues" evidence="7">
    <location>
        <begin position="437"/>
        <end position="453"/>
    </location>
</feature>
<keyword evidence="5" id="KW-0325">Glycoprotein</keyword>
<dbReference type="GO" id="GO:0015275">
    <property type="term" value="F:stretch-activated, monoatomic cation-selective, calcium channel activity"/>
    <property type="evidence" value="ECO:0007669"/>
    <property type="project" value="TreeGrafter"/>
</dbReference>
<feature type="region of interest" description="Disordered" evidence="7">
    <location>
        <begin position="19"/>
        <end position="38"/>
    </location>
</feature>
<organism evidence="8 9">
    <name type="scientific">Aedes aegypti</name>
    <name type="common">Yellowfever mosquito</name>
    <name type="synonym">Culex aegypti</name>
    <dbReference type="NCBI Taxonomy" id="7159"/>
    <lineage>
        <taxon>Eukaryota</taxon>
        <taxon>Metazoa</taxon>
        <taxon>Ecdysozoa</taxon>
        <taxon>Arthropoda</taxon>
        <taxon>Hexapoda</taxon>
        <taxon>Insecta</taxon>
        <taxon>Pterygota</taxon>
        <taxon>Neoptera</taxon>
        <taxon>Endopterygota</taxon>
        <taxon>Diptera</taxon>
        <taxon>Nematocera</taxon>
        <taxon>Culicoidea</taxon>
        <taxon>Culicidae</taxon>
        <taxon>Culicinae</taxon>
        <taxon>Aedini</taxon>
        <taxon>Aedes</taxon>
        <taxon>Stegomyia</taxon>
    </lineage>
</organism>
<feature type="compositionally biased region" description="Low complexity" evidence="7">
    <location>
        <begin position="508"/>
        <end position="518"/>
    </location>
</feature>
<dbReference type="PANTHER" id="PTHR15819">
    <property type="entry name" value="TRANSMEMBRANE PROTEIN FAM155"/>
    <property type="match status" value="1"/>
</dbReference>
<dbReference type="InterPro" id="IPR024338">
    <property type="entry name" value="MID1/Yam8"/>
</dbReference>
<dbReference type="Pfam" id="PF12929">
    <property type="entry name" value="Mid1"/>
    <property type="match status" value="1"/>
</dbReference>
<dbReference type="InterPro" id="IPR055288">
    <property type="entry name" value="NALCN_aux_factor_1/2"/>
</dbReference>
<feature type="region of interest" description="Disordered" evidence="7">
    <location>
        <begin position="253"/>
        <end position="332"/>
    </location>
</feature>
<dbReference type="OrthoDB" id="10047996at2759"/>
<dbReference type="EnsemblMetazoa" id="AAEL023651-RA">
    <property type="protein sequence ID" value="AAEL023651-PA"/>
    <property type="gene ID" value="AAEL023651"/>
</dbReference>
<feature type="compositionally biased region" description="Low complexity" evidence="7">
    <location>
        <begin position="489"/>
        <end position="501"/>
    </location>
</feature>
<reference evidence="8" key="2">
    <citation type="submission" date="2020-05" db="UniProtKB">
        <authorList>
            <consortium name="EnsemblMetazoa"/>
        </authorList>
    </citation>
    <scope>IDENTIFICATION</scope>
    <source>
        <strain evidence="8">LVP_AGWG</strain>
    </source>
</reference>
<comment type="similarity">
    <text evidence="6">Belongs to the NALF family.</text>
</comment>
<evidence type="ECO:0000256" key="7">
    <source>
        <dbReference type="SAM" id="MobiDB-lite"/>
    </source>
</evidence>
<keyword evidence="2" id="KW-0812">Transmembrane</keyword>
<dbReference type="AlphaFoldDB" id="A0A6I8U343"/>
<feature type="compositionally biased region" description="Basic and acidic residues" evidence="7">
    <location>
        <begin position="460"/>
        <end position="469"/>
    </location>
</feature>
<keyword evidence="4" id="KW-0472">Membrane</keyword>
<feature type="compositionally biased region" description="Low complexity" evidence="7">
    <location>
        <begin position="525"/>
        <end position="545"/>
    </location>
</feature>
<feature type="region of interest" description="Disordered" evidence="7">
    <location>
        <begin position="486"/>
        <end position="545"/>
    </location>
</feature>
<dbReference type="EnsemblMetazoa" id="AAEL023651-RB">
    <property type="protein sequence ID" value="AAEL023651-PB"/>
    <property type="gene ID" value="AAEL023651"/>
</dbReference>
<proteinExistence type="inferred from homology"/>
<evidence type="ECO:0000313" key="9">
    <source>
        <dbReference type="Proteomes" id="UP000008820"/>
    </source>
</evidence>
<protein>
    <submittedName>
        <fullName evidence="8">Uncharacterized protein</fullName>
    </submittedName>
</protein>